<dbReference type="RefSeq" id="WP_268264149.1">
    <property type="nucleotide sequence ID" value="NZ_JALQCW010000002.1"/>
</dbReference>
<organism evidence="2 3">
    <name type="scientific">Pseudomonas morbosilactucae</name>
    <dbReference type="NCBI Taxonomy" id="2938197"/>
    <lineage>
        <taxon>Bacteria</taxon>
        <taxon>Pseudomonadati</taxon>
        <taxon>Pseudomonadota</taxon>
        <taxon>Gammaproteobacteria</taxon>
        <taxon>Pseudomonadales</taxon>
        <taxon>Pseudomonadaceae</taxon>
        <taxon>Pseudomonas</taxon>
    </lineage>
</organism>
<dbReference type="SMART" id="SM00860">
    <property type="entry name" value="SMI1_KNR4"/>
    <property type="match status" value="1"/>
</dbReference>
<gene>
    <name evidence="2" type="ORF">M1B34_00610</name>
</gene>
<sequence length="136" mass="14394">MEPSYSALLGDLSCAGGASRDAIEHLMAATGRQLPSDYCDFLQQCDGGEGFIGERYLVFWAAAELALFSREYQVDEYAPGLLLFAGDGGGEAFGFDYRSTPPSIVQVPLIGLSLDDALPLAPSFSAFMAALSPARA</sequence>
<name>A0A9X1YRA0_9PSED</name>
<dbReference type="Gene3D" id="3.40.1580.10">
    <property type="entry name" value="SMI1/KNR4-like"/>
    <property type="match status" value="1"/>
</dbReference>
<reference evidence="2 3" key="1">
    <citation type="journal article" date="2022" name="Int. J. Syst. Evol. Microbiol.">
        <title>Pseudomonas aegrilactucae sp. nov. and Pseudomonas morbosilactucae sp. nov., pathogens causing bacterial rot of lettuce in Japan.</title>
        <authorList>
            <person name="Sawada H."/>
            <person name="Fujikawa T."/>
            <person name="Satou M."/>
        </authorList>
    </citation>
    <scope>NUCLEOTIDE SEQUENCE [LARGE SCALE GENOMIC DNA]</scope>
    <source>
        <strain evidence="2 3">MAFF 302030</strain>
    </source>
</reference>
<protein>
    <submittedName>
        <fullName evidence="2">SMI1/KNR4 family protein</fullName>
    </submittedName>
</protein>
<dbReference type="AlphaFoldDB" id="A0A9X1YRA0"/>
<dbReference type="EMBL" id="JALQCW010000002">
    <property type="protein sequence ID" value="MCK9796286.1"/>
    <property type="molecule type" value="Genomic_DNA"/>
</dbReference>
<evidence type="ECO:0000313" key="3">
    <source>
        <dbReference type="Proteomes" id="UP001155059"/>
    </source>
</evidence>
<evidence type="ECO:0000259" key="1">
    <source>
        <dbReference type="SMART" id="SM00860"/>
    </source>
</evidence>
<feature type="domain" description="Knr4/Smi1-like" evidence="1">
    <location>
        <begin position="17"/>
        <end position="130"/>
    </location>
</feature>
<dbReference type="InterPro" id="IPR037883">
    <property type="entry name" value="Knr4/Smi1-like_sf"/>
</dbReference>
<proteinExistence type="predicted"/>
<accession>A0A9X1YRA0</accession>
<dbReference type="InterPro" id="IPR018958">
    <property type="entry name" value="Knr4/Smi1-like_dom"/>
</dbReference>
<dbReference type="Pfam" id="PF09346">
    <property type="entry name" value="SMI1_KNR4"/>
    <property type="match status" value="1"/>
</dbReference>
<reference evidence="2 3" key="2">
    <citation type="journal article" date="2023" name="Plant Pathol.">
        <title>Dismantling and reorganizing Pseudomonas marginalis sensu#lato.</title>
        <authorList>
            <person name="Sawada H."/>
            <person name="Fujikawa T."/>
            <person name="Satou M."/>
        </authorList>
    </citation>
    <scope>NUCLEOTIDE SEQUENCE [LARGE SCALE GENOMIC DNA]</scope>
    <source>
        <strain evidence="2 3">MAFF 302030</strain>
    </source>
</reference>
<evidence type="ECO:0000313" key="2">
    <source>
        <dbReference type="EMBL" id="MCK9796286.1"/>
    </source>
</evidence>
<dbReference type="Proteomes" id="UP001155059">
    <property type="component" value="Unassembled WGS sequence"/>
</dbReference>
<comment type="caution">
    <text evidence="2">The sequence shown here is derived from an EMBL/GenBank/DDBJ whole genome shotgun (WGS) entry which is preliminary data.</text>
</comment>
<dbReference type="SUPFAM" id="SSF160631">
    <property type="entry name" value="SMI1/KNR4-like"/>
    <property type="match status" value="1"/>
</dbReference>